<organism evidence="17 18">
    <name type="scientific">Zopfia rhizophila CBS 207.26</name>
    <dbReference type="NCBI Taxonomy" id="1314779"/>
    <lineage>
        <taxon>Eukaryota</taxon>
        <taxon>Fungi</taxon>
        <taxon>Dikarya</taxon>
        <taxon>Ascomycota</taxon>
        <taxon>Pezizomycotina</taxon>
        <taxon>Dothideomycetes</taxon>
        <taxon>Dothideomycetes incertae sedis</taxon>
        <taxon>Zopfiaceae</taxon>
        <taxon>Zopfia</taxon>
    </lineage>
</organism>
<dbReference type="SUPFAM" id="SSF51445">
    <property type="entry name" value="(Trans)glycosidases"/>
    <property type="match status" value="1"/>
</dbReference>
<reference evidence="17" key="1">
    <citation type="journal article" date="2020" name="Stud. Mycol.">
        <title>101 Dothideomycetes genomes: a test case for predicting lifestyles and emergence of pathogens.</title>
        <authorList>
            <person name="Haridas S."/>
            <person name="Albert R."/>
            <person name="Binder M."/>
            <person name="Bloem J."/>
            <person name="Labutti K."/>
            <person name="Salamov A."/>
            <person name="Andreopoulos B."/>
            <person name="Baker S."/>
            <person name="Barry K."/>
            <person name="Bills G."/>
            <person name="Bluhm B."/>
            <person name="Cannon C."/>
            <person name="Castanera R."/>
            <person name="Culley D."/>
            <person name="Daum C."/>
            <person name="Ezra D."/>
            <person name="Gonzalez J."/>
            <person name="Henrissat B."/>
            <person name="Kuo A."/>
            <person name="Liang C."/>
            <person name="Lipzen A."/>
            <person name="Lutzoni F."/>
            <person name="Magnuson J."/>
            <person name="Mondo S."/>
            <person name="Nolan M."/>
            <person name="Ohm R."/>
            <person name="Pangilinan J."/>
            <person name="Park H.-J."/>
            <person name="Ramirez L."/>
            <person name="Alfaro M."/>
            <person name="Sun H."/>
            <person name="Tritt A."/>
            <person name="Yoshinaga Y."/>
            <person name="Zwiers L.-H."/>
            <person name="Turgeon B."/>
            <person name="Goodwin S."/>
            <person name="Spatafora J."/>
            <person name="Crous P."/>
            <person name="Grigoriev I."/>
        </authorList>
    </citation>
    <scope>NUCLEOTIDE SEQUENCE</scope>
    <source>
        <strain evidence="17">CBS 207.26</strain>
    </source>
</reference>
<evidence type="ECO:0000259" key="15">
    <source>
        <dbReference type="PROSITE" id="PS50941"/>
    </source>
</evidence>
<dbReference type="InterPro" id="IPR001002">
    <property type="entry name" value="Chitin-bd_1"/>
</dbReference>
<protein>
    <recommendedName>
        <fullName evidence="3">chitinase</fullName>
        <ecNumber evidence="3">3.2.1.14</ecNumber>
    </recommendedName>
</protein>
<dbReference type="InterPro" id="IPR053214">
    <property type="entry name" value="LysM12-like"/>
</dbReference>
<feature type="disulfide bond" evidence="11">
    <location>
        <begin position="96"/>
        <end position="110"/>
    </location>
</feature>
<evidence type="ECO:0000256" key="5">
    <source>
        <dbReference type="ARBA" id="ARBA00022801"/>
    </source>
</evidence>
<comment type="similarity">
    <text evidence="2">Belongs to the glycosyl hydrolase 18 family. Chitinase class V subfamily.</text>
</comment>
<dbReference type="PROSITE" id="PS00026">
    <property type="entry name" value="CHIT_BIND_I_1"/>
    <property type="match status" value="1"/>
</dbReference>
<dbReference type="Pfam" id="PF00704">
    <property type="entry name" value="Glyco_hydro_18"/>
    <property type="match status" value="1"/>
</dbReference>
<dbReference type="InterPro" id="IPR017853">
    <property type="entry name" value="GH"/>
</dbReference>
<dbReference type="InterPro" id="IPR011583">
    <property type="entry name" value="Chitinase_II/V-like_cat"/>
</dbReference>
<dbReference type="InterPro" id="IPR001223">
    <property type="entry name" value="Glyco_hydro18_cat"/>
</dbReference>
<keyword evidence="11" id="KW-1015">Disulfide bond</keyword>
<dbReference type="GO" id="GO:0008843">
    <property type="term" value="F:endochitinase activity"/>
    <property type="evidence" value="ECO:0007669"/>
    <property type="project" value="UniProtKB-EC"/>
</dbReference>
<feature type="disulfide bond" evidence="11">
    <location>
        <begin position="135"/>
        <end position="147"/>
    </location>
</feature>
<dbReference type="PROSITE" id="PS50941">
    <property type="entry name" value="CHIT_BIND_I_2"/>
    <property type="match status" value="2"/>
</dbReference>
<dbReference type="SMART" id="SM00636">
    <property type="entry name" value="Glyco_18"/>
    <property type="match status" value="1"/>
</dbReference>
<dbReference type="SMART" id="SM00270">
    <property type="entry name" value="ChtBD1"/>
    <property type="match status" value="2"/>
</dbReference>
<keyword evidence="5 12" id="KW-0378">Hydrolase</keyword>
<evidence type="ECO:0000256" key="12">
    <source>
        <dbReference type="RuleBase" id="RU000489"/>
    </source>
</evidence>
<keyword evidence="7" id="KW-0843">Virulence</keyword>
<keyword evidence="4 11" id="KW-0147">Chitin-binding</keyword>
<dbReference type="Gene3D" id="3.10.50.10">
    <property type="match status" value="1"/>
</dbReference>
<keyword evidence="14" id="KW-0812">Transmembrane</keyword>
<sequence length="886" mass="97136">MFNLHLSRGQAYTWISALFIILLIGSGFFVEIKPSSAVSKPALTPRSDPSVSDQDNTHHHNHHHHHHQTPSSNQSALVRREDYSCGKGRPCANGACCGPSGFCGYGPASCGTGCVSNCNAHAECGEFSSPANKKCPLNTCCSKYGFCGTTKDFCTDGCQSNCVLSPAPPGSPKNQGLKKIIGYYESWSYRSTCNHKKPTDLPLSELTHLNYAFAFVSPGSYELVVMDSKTDEALFKEVTAAKDYNPDLKVFISVGGWTFSDNGTVTQPLLGEIASSDSNRQKFADNVVKFCNKWGFDGLDLDWEYPGAPDRGGKPEDTVNFTKLMKALRQAFNGSPRELELSFTIPSSYWYLKWFDMPGLLKYADWTNLMSYDLHGVWDRNNPIGNIVQGHTNLTEIKLAAELLWRVGVKPEQVALGYGFYGRAFELRDAACSTPGCTFKGGAREGPCSKESGILMHYEIKAILDQAPNLKPIWDKEAAVKYLVFDKNQWVSYDDKDTFGQKIAWANSVGFGGALIWASDTDDDKFTAMSGFLDRQVNHITVKSTALEANSVTIAQTHNALSGKGCSLYRDGGCHNQQDFDNHNVRCPNGNPPIGYDKDGCGSGGKPICCEGNIYPSKCTWRGSGGDCNGQCHAGEQKIHGSSWGGGYESESSVKKCSRGGKAFCCEAADWKNVVNGCYWTNCGSDCPSTTKTVLVSNNCDHGIISSDKSYCCPKDTLLYACQWRGSLPDCPVANCEKDEVNVVVDPIGNHAFMCSWGRHFAGCCKVSDPPPPKLECLKTTCEIDESLCDDTIDDYGVPVPASDSQSLDKRAGKGYAWITTGAVALRAFARPHPTGARYMELLSLRLRGLYNRYFRVQGRNCPERDVRSLYIETEDRPPLTEVEHG</sequence>
<evidence type="ECO:0000256" key="3">
    <source>
        <dbReference type="ARBA" id="ARBA00012729"/>
    </source>
</evidence>
<feature type="domain" description="Chitin-binding type-1" evidence="15">
    <location>
        <begin position="121"/>
        <end position="164"/>
    </location>
</feature>
<evidence type="ECO:0000256" key="2">
    <source>
        <dbReference type="ARBA" id="ARBA00008682"/>
    </source>
</evidence>
<dbReference type="GO" id="GO:0006032">
    <property type="term" value="P:chitin catabolic process"/>
    <property type="evidence" value="ECO:0007669"/>
    <property type="project" value="UniProtKB-KW"/>
</dbReference>
<dbReference type="GO" id="GO:0008061">
    <property type="term" value="F:chitin binding"/>
    <property type="evidence" value="ECO:0007669"/>
    <property type="project" value="UniProtKB-UniRule"/>
</dbReference>
<keyword evidence="14" id="KW-1133">Transmembrane helix</keyword>
<proteinExistence type="inferred from homology"/>
<dbReference type="InterPro" id="IPR001579">
    <property type="entry name" value="Glyco_hydro_18_chit_AS"/>
</dbReference>
<dbReference type="EMBL" id="ML994727">
    <property type="protein sequence ID" value="KAF2175651.1"/>
    <property type="molecule type" value="Genomic_DNA"/>
</dbReference>
<feature type="region of interest" description="Disordered" evidence="13">
    <location>
        <begin position="39"/>
        <end position="76"/>
    </location>
</feature>
<dbReference type="PANTHER" id="PTHR47700">
    <property type="entry name" value="V CHITINASE, PUTATIVE (AFU_ORTHOLOGUE AFUA_6G13720)-RELATED"/>
    <property type="match status" value="1"/>
</dbReference>
<feature type="disulfide bond" evidence="11">
    <location>
        <begin position="140"/>
        <end position="154"/>
    </location>
</feature>
<feature type="compositionally biased region" description="Basic residues" evidence="13">
    <location>
        <begin position="59"/>
        <end position="68"/>
    </location>
</feature>
<feature type="transmembrane region" description="Helical" evidence="14">
    <location>
        <begin position="12"/>
        <end position="30"/>
    </location>
</feature>
<evidence type="ECO:0000256" key="13">
    <source>
        <dbReference type="SAM" id="MobiDB-lite"/>
    </source>
</evidence>
<keyword evidence="18" id="KW-1185">Reference proteome</keyword>
<dbReference type="GO" id="GO:0000272">
    <property type="term" value="P:polysaccharide catabolic process"/>
    <property type="evidence" value="ECO:0007669"/>
    <property type="project" value="UniProtKB-KW"/>
</dbReference>
<dbReference type="EC" id="3.2.1.14" evidence="3"/>
<dbReference type="InterPro" id="IPR036861">
    <property type="entry name" value="Endochitinase-like_sf"/>
</dbReference>
<keyword evidence="6" id="KW-0146">Chitin degradation</keyword>
<accession>A0A6A6D875</accession>
<dbReference type="SUPFAM" id="SSF57016">
    <property type="entry name" value="Plant lectins/antimicrobial peptides"/>
    <property type="match status" value="1"/>
</dbReference>
<dbReference type="InterPro" id="IPR029070">
    <property type="entry name" value="Chitinase_insertion_sf"/>
</dbReference>
<evidence type="ECO:0000313" key="18">
    <source>
        <dbReference type="Proteomes" id="UP000800200"/>
    </source>
</evidence>
<dbReference type="Proteomes" id="UP000800200">
    <property type="component" value="Unassembled WGS sequence"/>
</dbReference>
<evidence type="ECO:0000256" key="7">
    <source>
        <dbReference type="ARBA" id="ARBA00023026"/>
    </source>
</evidence>
<comment type="caution">
    <text evidence="11">Lacks conserved residue(s) required for the propagation of feature annotation.</text>
</comment>
<comment type="catalytic activity">
    <reaction evidence="1">
        <text>Random endo-hydrolysis of N-acetyl-beta-D-glucosaminide (1-&gt;4)-beta-linkages in chitin and chitodextrins.</text>
        <dbReference type="EC" id="3.2.1.14"/>
    </reaction>
</comment>
<keyword evidence="9 12" id="KW-0326">Glycosidase</keyword>
<keyword evidence="10" id="KW-0624">Polysaccharide degradation</keyword>
<evidence type="ECO:0000256" key="1">
    <source>
        <dbReference type="ARBA" id="ARBA00000822"/>
    </source>
</evidence>
<dbReference type="InterPro" id="IPR018371">
    <property type="entry name" value="Chitin-binding_1_CS"/>
</dbReference>
<dbReference type="SUPFAM" id="SSF54556">
    <property type="entry name" value="Chitinase insertion domain"/>
    <property type="match status" value="1"/>
</dbReference>
<evidence type="ECO:0000256" key="9">
    <source>
        <dbReference type="ARBA" id="ARBA00023295"/>
    </source>
</evidence>
<feature type="disulfide bond" evidence="11">
    <location>
        <begin position="114"/>
        <end position="118"/>
    </location>
</feature>
<evidence type="ECO:0000256" key="4">
    <source>
        <dbReference type="ARBA" id="ARBA00022669"/>
    </source>
</evidence>
<evidence type="ECO:0000256" key="14">
    <source>
        <dbReference type="SAM" id="Phobius"/>
    </source>
</evidence>
<feature type="disulfide bond" evidence="11">
    <location>
        <begin position="91"/>
        <end position="103"/>
    </location>
</feature>
<feature type="domain" description="GH18" evidence="16">
    <location>
        <begin position="178"/>
        <end position="536"/>
    </location>
</feature>
<feature type="disulfide bond" evidence="11">
    <location>
        <begin position="158"/>
        <end position="162"/>
    </location>
</feature>
<evidence type="ECO:0000256" key="11">
    <source>
        <dbReference type="PROSITE-ProRule" id="PRU00261"/>
    </source>
</evidence>
<feature type="domain" description="Chitin-binding type-1" evidence="15">
    <location>
        <begin position="82"/>
        <end position="120"/>
    </location>
</feature>
<evidence type="ECO:0000259" key="16">
    <source>
        <dbReference type="PROSITE" id="PS51910"/>
    </source>
</evidence>
<keyword evidence="14" id="KW-0472">Membrane</keyword>
<dbReference type="Gene3D" id="3.20.20.80">
    <property type="entry name" value="Glycosidases"/>
    <property type="match status" value="1"/>
</dbReference>
<dbReference type="CDD" id="cd00035">
    <property type="entry name" value="ChtBD1"/>
    <property type="match status" value="1"/>
</dbReference>
<dbReference type="PROSITE" id="PS51910">
    <property type="entry name" value="GH18_2"/>
    <property type="match status" value="1"/>
</dbReference>
<feature type="non-terminal residue" evidence="17">
    <location>
        <position position="886"/>
    </location>
</feature>
<keyword evidence="8" id="KW-0119">Carbohydrate metabolism</keyword>
<dbReference type="PANTHER" id="PTHR47700:SF2">
    <property type="entry name" value="CHITINASE"/>
    <property type="match status" value="1"/>
</dbReference>
<dbReference type="PROSITE" id="PS01095">
    <property type="entry name" value="GH18_1"/>
    <property type="match status" value="1"/>
</dbReference>
<dbReference type="Pfam" id="PF00187">
    <property type="entry name" value="Chitin_bind_1"/>
    <property type="match status" value="1"/>
</dbReference>
<evidence type="ECO:0000313" key="17">
    <source>
        <dbReference type="EMBL" id="KAF2175651.1"/>
    </source>
</evidence>
<evidence type="ECO:0000256" key="10">
    <source>
        <dbReference type="ARBA" id="ARBA00023326"/>
    </source>
</evidence>
<dbReference type="OrthoDB" id="73875at2759"/>
<evidence type="ECO:0000256" key="8">
    <source>
        <dbReference type="ARBA" id="ARBA00023277"/>
    </source>
</evidence>
<dbReference type="AlphaFoldDB" id="A0A6A6D875"/>
<evidence type="ECO:0000256" key="6">
    <source>
        <dbReference type="ARBA" id="ARBA00023024"/>
    </source>
</evidence>
<dbReference type="Gene3D" id="3.30.60.10">
    <property type="entry name" value="Endochitinase-like"/>
    <property type="match status" value="1"/>
</dbReference>
<gene>
    <name evidence="17" type="ORF">K469DRAFT_646654</name>
</gene>
<name>A0A6A6D875_9PEZI</name>